<sequence>MATQTPPFYILISQSSPGRPVSLAHPTVQLHYADDPPTALLPTAEHPNILILEPSMHIQETSTSVFQSSSPPSATGNSTATITPSSNNHQAPVVHSLSPNLAVTAVRVAQPPAAAVAYATAHGHDPSIYIIDYVPLKYEEPQRIEDSMLRDTQSTAAMLAQFHQKNALIRRVLDSTTTSRPPHNLSSP</sequence>
<evidence type="ECO:0000256" key="1">
    <source>
        <dbReference type="SAM" id="MobiDB-lite"/>
    </source>
</evidence>
<organism evidence="2 3">
    <name type="scientific">Serendipita indica (strain DSM 11827)</name>
    <name type="common">Root endophyte fungus</name>
    <name type="synonym">Piriformospora indica</name>
    <dbReference type="NCBI Taxonomy" id="1109443"/>
    <lineage>
        <taxon>Eukaryota</taxon>
        <taxon>Fungi</taxon>
        <taxon>Dikarya</taxon>
        <taxon>Basidiomycota</taxon>
        <taxon>Agaricomycotina</taxon>
        <taxon>Agaricomycetes</taxon>
        <taxon>Sebacinales</taxon>
        <taxon>Serendipitaceae</taxon>
        <taxon>Serendipita</taxon>
    </lineage>
</organism>
<feature type="compositionally biased region" description="Polar residues" evidence="1">
    <location>
        <begin position="74"/>
        <end position="90"/>
    </location>
</feature>
<dbReference type="InParanoid" id="G4TDP1"/>
<keyword evidence="3" id="KW-1185">Reference proteome</keyword>
<dbReference type="Proteomes" id="UP000007148">
    <property type="component" value="Unassembled WGS sequence"/>
</dbReference>
<comment type="caution">
    <text evidence="2">The sequence shown here is derived from an EMBL/GenBank/DDBJ whole genome shotgun (WGS) entry which is preliminary data.</text>
</comment>
<proteinExistence type="predicted"/>
<dbReference type="EMBL" id="CAFZ01000055">
    <property type="protein sequence ID" value="CCA69434.1"/>
    <property type="molecule type" value="Genomic_DNA"/>
</dbReference>
<dbReference type="OMA" id="IQYHYAD"/>
<dbReference type="HOGENOM" id="CLU_126156_0_0_1"/>
<evidence type="ECO:0000313" key="2">
    <source>
        <dbReference type="EMBL" id="CCA69434.1"/>
    </source>
</evidence>
<evidence type="ECO:0000313" key="3">
    <source>
        <dbReference type="Proteomes" id="UP000007148"/>
    </source>
</evidence>
<feature type="region of interest" description="Disordered" evidence="1">
    <location>
        <begin position="61"/>
        <end position="91"/>
    </location>
</feature>
<feature type="compositionally biased region" description="Low complexity" evidence="1">
    <location>
        <begin position="61"/>
        <end position="73"/>
    </location>
</feature>
<dbReference type="OrthoDB" id="3192267at2759"/>
<name>G4TDP1_SERID</name>
<dbReference type="AlphaFoldDB" id="G4TDP1"/>
<protein>
    <submittedName>
        <fullName evidence="2">Uncharacterized protein</fullName>
    </submittedName>
</protein>
<accession>G4TDP1</accession>
<reference evidence="2 3" key="1">
    <citation type="journal article" date="2011" name="PLoS Pathog.">
        <title>Endophytic Life Strategies Decoded by Genome and Transcriptome Analyses of the Mutualistic Root Symbiont Piriformospora indica.</title>
        <authorList>
            <person name="Zuccaro A."/>
            <person name="Lahrmann U."/>
            <person name="Guldener U."/>
            <person name="Langen G."/>
            <person name="Pfiffi S."/>
            <person name="Biedenkopf D."/>
            <person name="Wong P."/>
            <person name="Samans B."/>
            <person name="Grimm C."/>
            <person name="Basiewicz M."/>
            <person name="Murat C."/>
            <person name="Martin F."/>
            <person name="Kogel K.H."/>
        </authorList>
    </citation>
    <scope>NUCLEOTIDE SEQUENCE [LARGE SCALE GENOMIC DNA]</scope>
    <source>
        <strain evidence="2 3">DSM 11827</strain>
    </source>
</reference>
<gene>
    <name evidence="2" type="ORF">PIIN_03334</name>
</gene>